<evidence type="ECO:0000313" key="2">
    <source>
        <dbReference type="Proteomes" id="UP001445076"/>
    </source>
</evidence>
<organism evidence="1 2">
    <name type="scientific">Cherax quadricarinatus</name>
    <name type="common">Australian red claw crayfish</name>
    <dbReference type="NCBI Taxonomy" id="27406"/>
    <lineage>
        <taxon>Eukaryota</taxon>
        <taxon>Metazoa</taxon>
        <taxon>Ecdysozoa</taxon>
        <taxon>Arthropoda</taxon>
        <taxon>Crustacea</taxon>
        <taxon>Multicrustacea</taxon>
        <taxon>Malacostraca</taxon>
        <taxon>Eumalacostraca</taxon>
        <taxon>Eucarida</taxon>
        <taxon>Decapoda</taxon>
        <taxon>Pleocyemata</taxon>
        <taxon>Astacidea</taxon>
        <taxon>Parastacoidea</taxon>
        <taxon>Parastacidae</taxon>
        <taxon>Cherax</taxon>
    </lineage>
</organism>
<comment type="caution">
    <text evidence="1">The sequence shown here is derived from an EMBL/GenBank/DDBJ whole genome shotgun (WGS) entry which is preliminary data.</text>
</comment>
<keyword evidence="2" id="KW-1185">Reference proteome</keyword>
<reference evidence="1 2" key="1">
    <citation type="journal article" date="2024" name="BMC Genomics">
        <title>Genome assembly of redclaw crayfish (Cherax quadricarinatus) provides insights into its immune adaptation and hypoxia tolerance.</title>
        <authorList>
            <person name="Liu Z."/>
            <person name="Zheng J."/>
            <person name="Li H."/>
            <person name="Fang K."/>
            <person name="Wang S."/>
            <person name="He J."/>
            <person name="Zhou D."/>
            <person name="Weng S."/>
            <person name="Chi M."/>
            <person name="Gu Z."/>
            <person name="He J."/>
            <person name="Li F."/>
            <person name="Wang M."/>
        </authorList>
    </citation>
    <scope>NUCLEOTIDE SEQUENCE [LARGE SCALE GENOMIC DNA]</scope>
    <source>
        <strain evidence="1">ZL_2023a</strain>
    </source>
</reference>
<dbReference type="AlphaFoldDB" id="A0AAW0Y773"/>
<dbReference type="EMBL" id="JARKIK010000015">
    <property type="protein sequence ID" value="KAK8747216.1"/>
    <property type="molecule type" value="Genomic_DNA"/>
</dbReference>
<name>A0AAW0Y773_CHEQU</name>
<proteinExistence type="predicted"/>
<feature type="non-terminal residue" evidence="1">
    <location>
        <position position="1"/>
    </location>
</feature>
<protein>
    <submittedName>
        <fullName evidence="1">Uncharacterized protein</fullName>
    </submittedName>
</protein>
<gene>
    <name evidence="1" type="ORF">OTU49_016686</name>
</gene>
<accession>A0AAW0Y773</accession>
<evidence type="ECO:0000313" key="1">
    <source>
        <dbReference type="EMBL" id="KAK8747216.1"/>
    </source>
</evidence>
<sequence>REALRESTGVTLMAPTQDICCALRRRQSLCDCDTLLISRELTMNAMLMLTKVLKADARQNVRGTCGEAPSNPPSTTSFYPALQTEMSKWEKVEWQAEKLQIVPQLEFDITAFNSNSTLAVGSWSTSQQLKLNPRYQNSPIKRHFRIGTIMVKCLGFLTSLKR</sequence>
<dbReference type="Proteomes" id="UP001445076">
    <property type="component" value="Unassembled WGS sequence"/>
</dbReference>